<feature type="compositionally biased region" description="Basic and acidic residues" evidence="3">
    <location>
        <begin position="1"/>
        <end position="13"/>
    </location>
</feature>
<keyword evidence="5" id="KW-1185">Reference proteome</keyword>
<dbReference type="InterPro" id="IPR038322">
    <property type="entry name" value="Pex19_C_sf"/>
</dbReference>
<dbReference type="EMBL" id="JARKIK010000001">
    <property type="protein sequence ID" value="KAK8753902.1"/>
    <property type="molecule type" value="Genomic_DNA"/>
</dbReference>
<feature type="region of interest" description="Disordered" evidence="3">
    <location>
        <begin position="1"/>
        <end position="20"/>
    </location>
</feature>
<dbReference type="PANTHER" id="PTHR12774">
    <property type="entry name" value="PEROXISOMAL BIOGENESIS FACTOR 19"/>
    <property type="match status" value="1"/>
</dbReference>
<protein>
    <recommendedName>
        <fullName evidence="2">Peroxin-19</fullName>
    </recommendedName>
</protein>
<gene>
    <name evidence="4" type="ORF">OTU49_001072</name>
</gene>
<comment type="caution">
    <text evidence="4">The sequence shown here is derived from an EMBL/GenBank/DDBJ whole genome shotgun (WGS) entry which is preliminary data.</text>
</comment>
<evidence type="ECO:0000313" key="5">
    <source>
        <dbReference type="Proteomes" id="UP001445076"/>
    </source>
</evidence>
<dbReference type="GO" id="GO:0005778">
    <property type="term" value="C:peroxisomal membrane"/>
    <property type="evidence" value="ECO:0007669"/>
    <property type="project" value="TreeGrafter"/>
</dbReference>
<dbReference type="PANTHER" id="PTHR12774:SF2">
    <property type="entry name" value="PEROXISOMAL BIOGENESIS FACTOR 19"/>
    <property type="match status" value="1"/>
</dbReference>
<evidence type="ECO:0000256" key="1">
    <source>
        <dbReference type="ARBA" id="ARBA00006326"/>
    </source>
</evidence>
<dbReference type="GO" id="GO:0045046">
    <property type="term" value="P:protein import into peroxisome membrane"/>
    <property type="evidence" value="ECO:0007669"/>
    <property type="project" value="TreeGrafter"/>
</dbReference>
<dbReference type="Pfam" id="PF04614">
    <property type="entry name" value="Pex19"/>
    <property type="match status" value="1"/>
</dbReference>
<dbReference type="AlphaFoldDB" id="A0AAW0YBH7"/>
<reference evidence="4 5" key="1">
    <citation type="journal article" date="2024" name="BMC Genomics">
        <title>Genome assembly of redclaw crayfish (Cherax quadricarinatus) provides insights into its immune adaptation and hypoxia tolerance.</title>
        <authorList>
            <person name="Liu Z."/>
            <person name="Zheng J."/>
            <person name="Li H."/>
            <person name="Fang K."/>
            <person name="Wang S."/>
            <person name="He J."/>
            <person name="Zhou D."/>
            <person name="Weng S."/>
            <person name="Chi M."/>
            <person name="Gu Z."/>
            <person name="He J."/>
            <person name="Li F."/>
            <person name="Wang M."/>
        </authorList>
    </citation>
    <scope>NUCLEOTIDE SEQUENCE [LARGE SCALE GENOMIC DNA]</scope>
    <source>
        <strain evidence="4">ZL_2023a</strain>
    </source>
</reference>
<organism evidence="4 5">
    <name type="scientific">Cherax quadricarinatus</name>
    <name type="common">Australian red claw crayfish</name>
    <dbReference type="NCBI Taxonomy" id="27406"/>
    <lineage>
        <taxon>Eukaryota</taxon>
        <taxon>Metazoa</taxon>
        <taxon>Ecdysozoa</taxon>
        <taxon>Arthropoda</taxon>
        <taxon>Crustacea</taxon>
        <taxon>Multicrustacea</taxon>
        <taxon>Malacostraca</taxon>
        <taxon>Eumalacostraca</taxon>
        <taxon>Eucarida</taxon>
        <taxon>Decapoda</taxon>
        <taxon>Pleocyemata</taxon>
        <taxon>Astacidea</taxon>
        <taxon>Parastacoidea</taxon>
        <taxon>Parastacidae</taxon>
        <taxon>Cherax</taxon>
    </lineage>
</organism>
<accession>A0AAW0YBH7</accession>
<proteinExistence type="inferred from homology"/>
<name>A0AAW0YBH7_CHEQU</name>
<comment type="similarity">
    <text evidence="1">Belongs to the peroxin-19 family.</text>
</comment>
<dbReference type="Proteomes" id="UP001445076">
    <property type="component" value="Unassembled WGS sequence"/>
</dbReference>
<dbReference type="InterPro" id="IPR006708">
    <property type="entry name" value="Pex19"/>
</dbReference>
<dbReference type="GO" id="GO:0033328">
    <property type="term" value="F:peroxisome membrane targeting sequence binding"/>
    <property type="evidence" value="ECO:0007669"/>
    <property type="project" value="TreeGrafter"/>
</dbReference>
<dbReference type="Gene3D" id="1.20.120.900">
    <property type="entry name" value="Pex19, mPTS binding domain"/>
    <property type="match status" value="1"/>
</dbReference>
<evidence type="ECO:0000256" key="3">
    <source>
        <dbReference type="SAM" id="MobiDB-lite"/>
    </source>
</evidence>
<feature type="region of interest" description="Disordered" evidence="3">
    <location>
        <begin position="91"/>
        <end position="111"/>
    </location>
</feature>
<sequence>MSEEDQQAKKVTEEVPDPELENLLDDALLDFNKPQPLKPAPGEDLASKVAALGIGAATSAGPDGAAGNIWSEEFIQQATTQFEQTMRALMEQQQGSGEAQKPAGEGAKGDLAEAAPQIDLSAMAAQFALFAEAANKSTSGAQPAADFMQCIDETVKQLSQNNEKLKNPPTADDLNKMFENLGMTGEEGEGALGGLFPLMQVMLENMLSKEVLYSPLKEITDKYPDWLADNRSSLSEEEYTRYNKQYDVMKQ</sequence>
<evidence type="ECO:0000313" key="4">
    <source>
        <dbReference type="EMBL" id="KAK8753902.1"/>
    </source>
</evidence>
<evidence type="ECO:0000256" key="2">
    <source>
        <dbReference type="ARBA" id="ARBA00029688"/>
    </source>
</evidence>
<feature type="non-terminal residue" evidence="4">
    <location>
        <position position="251"/>
    </location>
</feature>